<comment type="similarity">
    <text evidence="8">Belongs to the TsuA/YedE (TC 9.B.102) family.</text>
</comment>
<comment type="caution">
    <text evidence="10">The sequence shown here is derived from an EMBL/GenBank/DDBJ whole genome shotgun (WGS) entry which is preliminary data.</text>
</comment>
<gene>
    <name evidence="10" type="ORF">RZO73_29480</name>
</gene>
<accession>A0AAE4MX98</accession>
<evidence type="ECO:0000313" key="10">
    <source>
        <dbReference type="EMBL" id="MDV0614614.1"/>
    </source>
</evidence>
<proteinExistence type="inferred from homology"/>
<feature type="transmembrane region" description="Helical" evidence="9">
    <location>
        <begin position="82"/>
        <end position="100"/>
    </location>
</feature>
<evidence type="ECO:0000256" key="8">
    <source>
        <dbReference type="ARBA" id="ARBA00035655"/>
    </source>
</evidence>
<feature type="transmembrane region" description="Helical" evidence="9">
    <location>
        <begin position="56"/>
        <end position="76"/>
    </location>
</feature>
<evidence type="ECO:0000256" key="2">
    <source>
        <dbReference type="ARBA" id="ARBA00022448"/>
    </source>
</evidence>
<evidence type="ECO:0000256" key="1">
    <source>
        <dbReference type="ARBA" id="ARBA00004429"/>
    </source>
</evidence>
<evidence type="ECO:0000313" key="11">
    <source>
        <dbReference type="Proteomes" id="UP001187239"/>
    </source>
</evidence>
<reference evidence="10" key="1">
    <citation type="submission" date="2023-10" db="EMBL/GenBank/DDBJ databases">
        <title>Surveillance and assessment of the effects of hospital wastewater treatment on clearance of pathogenic bacterial and antimicrobial resistance genes.</title>
        <authorList>
            <person name="Wu Y."/>
        </authorList>
    </citation>
    <scope>NUCLEOTIDE SEQUENCE</scope>
    <source>
        <strain evidence="10">23-M-SY-8</strain>
    </source>
</reference>
<evidence type="ECO:0000256" key="7">
    <source>
        <dbReference type="ARBA" id="ARBA00023136"/>
    </source>
</evidence>
<name>A0AAE4MX98_9ENTR</name>
<dbReference type="GO" id="GO:0005886">
    <property type="term" value="C:plasma membrane"/>
    <property type="evidence" value="ECO:0007669"/>
    <property type="project" value="UniProtKB-SubCell"/>
</dbReference>
<keyword evidence="4" id="KW-0997">Cell inner membrane</keyword>
<evidence type="ECO:0000256" key="5">
    <source>
        <dbReference type="ARBA" id="ARBA00022692"/>
    </source>
</evidence>
<feature type="transmembrane region" description="Helical" evidence="9">
    <location>
        <begin position="12"/>
        <end position="35"/>
    </location>
</feature>
<keyword evidence="5 9" id="KW-0812">Transmembrane</keyword>
<dbReference type="InterPro" id="IPR007272">
    <property type="entry name" value="Sulf_transp_TsuA/YedE"/>
</dbReference>
<keyword evidence="7 9" id="KW-0472">Membrane</keyword>
<evidence type="ECO:0000256" key="6">
    <source>
        <dbReference type="ARBA" id="ARBA00022989"/>
    </source>
</evidence>
<dbReference type="AlphaFoldDB" id="A0AAE4MX98"/>
<evidence type="ECO:0000256" key="3">
    <source>
        <dbReference type="ARBA" id="ARBA00022475"/>
    </source>
</evidence>
<comment type="subcellular location">
    <subcellularLocation>
        <location evidence="1">Cell inner membrane</location>
        <topology evidence="1">Multi-pass membrane protein</topology>
    </subcellularLocation>
</comment>
<feature type="transmembrane region" description="Helical" evidence="9">
    <location>
        <begin position="121"/>
        <end position="139"/>
    </location>
</feature>
<dbReference type="PANTHER" id="PTHR30574">
    <property type="entry name" value="INNER MEMBRANE PROTEIN YEDE"/>
    <property type="match status" value="1"/>
</dbReference>
<protein>
    <submittedName>
        <fullName evidence="10">YeeE/YedE family protein</fullName>
    </submittedName>
</protein>
<keyword evidence="6 9" id="KW-1133">Transmembrane helix</keyword>
<evidence type="ECO:0000256" key="4">
    <source>
        <dbReference type="ARBA" id="ARBA00022519"/>
    </source>
</evidence>
<dbReference type="RefSeq" id="WP_182949572.1">
    <property type="nucleotide sequence ID" value="NZ_JAWHXQ010000050.1"/>
</dbReference>
<evidence type="ECO:0000256" key="9">
    <source>
        <dbReference type="SAM" id="Phobius"/>
    </source>
</evidence>
<organism evidence="10 11">
    <name type="scientific">Klebsiella quasipneumoniae subsp. similipneumoniae</name>
    <dbReference type="NCBI Taxonomy" id="1463164"/>
    <lineage>
        <taxon>Bacteria</taxon>
        <taxon>Pseudomonadati</taxon>
        <taxon>Pseudomonadota</taxon>
        <taxon>Gammaproteobacteria</taxon>
        <taxon>Enterobacterales</taxon>
        <taxon>Enterobacteriaceae</taxon>
        <taxon>Klebsiella/Raoultella group</taxon>
        <taxon>Klebsiella</taxon>
        <taxon>Klebsiella pneumoniae complex</taxon>
    </lineage>
</organism>
<sequence>MTINLVQFTPFLSFLGGVLIGCATWILLLFCGRIAGISGILGGVLSRGTPDRGWRLAFLVGIIISPLLYALVYPLPAIEVSASWPILIIAGLLVGIGTRYGSGCTSGHGVCGLSRLSPRSLVATLTFMAVAFITVWLMGLRI</sequence>
<dbReference type="Proteomes" id="UP001187239">
    <property type="component" value="Unassembled WGS sequence"/>
</dbReference>
<dbReference type="Pfam" id="PF04143">
    <property type="entry name" value="Sulf_transp"/>
    <property type="match status" value="1"/>
</dbReference>
<keyword evidence="2" id="KW-0813">Transport</keyword>
<dbReference type="PANTHER" id="PTHR30574:SF1">
    <property type="entry name" value="SULPHUR TRANSPORT DOMAIN-CONTAINING PROTEIN"/>
    <property type="match status" value="1"/>
</dbReference>
<dbReference type="EMBL" id="JAWHXQ010000050">
    <property type="protein sequence ID" value="MDV0614614.1"/>
    <property type="molecule type" value="Genomic_DNA"/>
</dbReference>
<keyword evidence="3" id="KW-1003">Cell membrane</keyword>